<dbReference type="GO" id="GO:0030288">
    <property type="term" value="C:outer membrane-bounded periplasmic space"/>
    <property type="evidence" value="ECO:0007669"/>
    <property type="project" value="InterPro"/>
</dbReference>
<reference evidence="3 4" key="1">
    <citation type="submission" date="2016-11" db="EMBL/GenBank/DDBJ databases">
        <authorList>
            <person name="Hagglund E."/>
            <person name="Bystrom M."/>
            <person name="Naslund J."/>
            <person name="Stenberg P."/>
            <person name="Sjodin A."/>
        </authorList>
    </citation>
    <scope>NUCLEOTIDE SEQUENCE [LARGE SCALE GENOMIC DNA]</scope>
    <source>
        <strain evidence="3 4">CCUG 58020</strain>
    </source>
</reference>
<keyword evidence="4" id="KW-1185">Reference proteome</keyword>
<name>A0AAC9J5G8_9GAMM</name>
<proteinExistence type="inferred from homology"/>
<dbReference type="RefSeq" id="WP_066046728.1">
    <property type="nucleotide sequence ID" value="NZ_CP018093.1"/>
</dbReference>
<dbReference type="KEGG" id="fhi:FSC454_06145"/>
<dbReference type="Proteomes" id="UP000182459">
    <property type="component" value="Chromosome"/>
</dbReference>
<dbReference type="PRINTS" id="PR00483">
    <property type="entry name" value="BACPHPHTASE"/>
</dbReference>
<dbReference type="GO" id="GO:0003993">
    <property type="term" value="F:acid phosphatase activity"/>
    <property type="evidence" value="ECO:0007669"/>
    <property type="project" value="UniProtKB-EC"/>
</dbReference>
<evidence type="ECO:0000313" key="3">
    <source>
        <dbReference type="EMBL" id="APD50716.1"/>
    </source>
</evidence>
<dbReference type="EMBL" id="CP018093">
    <property type="protein sequence ID" value="APD50716.1"/>
    <property type="molecule type" value="Genomic_DNA"/>
</dbReference>
<dbReference type="InterPro" id="IPR000326">
    <property type="entry name" value="PAP2/HPO"/>
</dbReference>
<dbReference type="EC" id="3.1.3.2" evidence="1"/>
<comment type="catalytic activity">
    <reaction evidence="1">
        <text>a phosphate monoester + H2O = an alcohol + phosphate</text>
        <dbReference type="Rhea" id="RHEA:15017"/>
        <dbReference type="ChEBI" id="CHEBI:15377"/>
        <dbReference type="ChEBI" id="CHEBI:30879"/>
        <dbReference type="ChEBI" id="CHEBI:43474"/>
        <dbReference type="ChEBI" id="CHEBI:67140"/>
        <dbReference type="EC" id="3.1.3.2"/>
    </reaction>
</comment>
<keyword evidence="1" id="KW-0378">Hydrolase</keyword>
<evidence type="ECO:0000313" key="4">
    <source>
        <dbReference type="Proteomes" id="UP000182459"/>
    </source>
</evidence>
<feature type="domain" description="Phosphatidic acid phosphatase type 2/haloperoxidase" evidence="2">
    <location>
        <begin position="106"/>
        <end position="217"/>
    </location>
</feature>
<sequence>MLKRITQIFILSIFSFNLYAEQLINLDKIAIPNSLALLPPPPEIDSIVFMNDKTISEVTFSAKNKGTQRYVQAKIDAGYTTEEIAKNFSESFGQQISKETTPVIYNLIDLISEVASKSGSSAKKEYMRVRPFVFFDKSTCNPAGEEELRDNGSYPSGHSTEGWAIALLLAEINPANQQQILRKGYEYGQSRIICGAHWPSDVQAGYLLGSAVFSALNANDDFRALITKAKKELKTN</sequence>
<accession>A0AAC9J5G8</accession>
<dbReference type="AlphaFoldDB" id="A0AAC9J5G8"/>
<evidence type="ECO:0000259" key="2">
    <source>
        <dbReference type="SMART" id="SM00014"/>
    </source>
</evidence>
<dbReference type="Gene3D" id="1.20.144.10">
    <property type="entry name" value="Phosphatidic acid phosphatase type 2/haloperoxidase"/>
    <property type="match status" value="1"/>
</dbReference>
<dbReference type="InterPro" id="IPR036938">
    <property type="entry name" value="PAP2/HPO_sf"/>
</dbReference>
<dbReference type="SMART" id="SM00014">
    <property type="entry name" value="acidPPc"/>
    <property type="match status" value="1"/>
</dbReference>
<dbReference type="CDD" id="cd03397">
    <property type="entry name" value="PAP2_acid_phosphatase"/>
    <property type="match status" value="1"/>
</dbReference>
<evidence type="ECO:0000256" key="1">
    <source>
        <dbReference type="PIRNR" id="PIRNR000897"/>
    </source>
</evidence>
<gene>
    <name evidence="3" type="ORF">FSC454_06145</name>
</gene>
<protein>
    <recommendedName>
        <fullName evidence="1">Acid phosphatase</fullName>
        <ecNumber evidence="1">3.1.3.2</ecNumber>
    </recommendedName>
</protein>
<comment type="similarity">
    <text evidence="1">Belongs to the class A bacterial acid phosphatase family.</text>
</comment>
<dbReference type="PIRSF" id="PIRSF000897">
    <property type="entry name" value="Acid_Ptase_ClsA"/>
    <property type="match status" value="1"/>
</dbReference>
<dbReference type="SUPFAM" id="SSF48317">
    <property type="entry name" value="Acid phosphatase/Vanadium-dependent haloperoxidase"/>
    <property type="match status" value="1"/>
</dbReference>
<dbReference type="Pfam" id="PF01569">
    <property type="entry name" value="PAP2"/>
    <property type="match status" value="1"/>
</dbReference>
<dbReference type="InterPro" id="IPR001011">
    <property type="entry name" value="Acid_Pase_classA_bac"/>
</dbReference>
<organism evidence="3 4">
    <name type="scientific">Francisella hispaniensis FSC454</name>
    <dbReference type="NCBI Taxonomy" id="1088883"/>
    <lineage>
        <taxon>Bacteria</taxon>
        <taxon>Pseudomonadati</taxon>
        <taxon>Pseudomonadota</taxon>
        <taxon>Gammaproteobacteria</taxon>
        <taxon>Thiotrichales</taxon>
        <taxon>Francisellaceae</taxon>
        <taxon>Francisella</taxon>
    </lineage>
</organism>